<dbReference type="Pfam" id="PF04296">
    <property type="entry name" value="YlxR"/>
    <property type="match status" value="1"/>
</dbReference>
<dbReference type="AlphaFoldDB" id="A0A2N7PKD8"/>
<evidence type="ECO:0000313" key="3">
    <source>
        <dbReference type="Proteomes" id="UP000235731"/>
    </source>
</evidence>
<comment type="caution">
    <text evidence="2">The sequence shown here is derived from an EMBL/GenBank/DDBJ whole genome shotgun (WGS) entry which is preliminary data.</text>
</comment>
<feature type="domain" description="YlxR" evidence="1">
    <location>
        <begin position="10"/>
        <end position="65"/>
    </location>
</feature>
<dbReference type="Gene3D" id="3.30.1230.10">
    <property type="entry name" value="YlxR-like"/>
    <property type="match status" value="1"/>
</dbReference>
<evidence type="ECO:0000259" key="1">
    <source>
        <dbReference type="Pfam" id="PF04296"/>
    </source>
</evidence>
<protein>
    <submittedName>
        <fullName evidence="2">DUF448 domain-containing protein</fullName>
    </submittedName>
</protein>
<evidence type="ECO:0000313" key="2">
    <source>
        <dbReference type="EMBL" id="PMP63691.1"/>
    </source>
</evidence>
<dbReference type="InterPro" id="IPR007393">
    <property type="entry name" value="YlxR_dom"/>
</dbReference>
<organism evidence="2 3">
    <name type="scientific">Caldimicrobium thiodismutans</name>
    <dbReference type="NCBI Taxonomy" id="1653476"/>
    <lineage>
        <taxon>Bacteria</taxon>
        <taxon>Pseudomonadati</taxon>
        <taxon>Thermodesulfobacteriota</taxon>
        <taxon>Thermodesulfobacteria</taxon>
        <taxon>Thermodesulfobacteriales</taxon>
        <taxon>Thermodesulfobacteriaceae</taxon>
        <taxon>Caldimicrobium</taxon>
    </lineage>
</organism>
<dbReference type="PANTHER" id="PTHR34215:SF1">
    <property type="entry name" value="YLXR DOMAIN-CONTAINING PROTEIN"/>
    <property type="match status" value="1"/>
</dbReference>
<dbReference type="InterPro" id="IPR035931">
    <property type="entry name" value="YlxR-like_sf"/>
</dbReference>
<dbReference type="Proteomes" id="UP000235731">
    <property type="component" value="Unassembled WGS sequence"/>
</dbReference>
<dbReference type="PANTHER" id="PTHR34215">
    <property type="entry name" value="BLL0784 PROTEIN"/>
    <property type="match status" value="1"/>
</dbReference>
<reference evidence="2 3" key="1">
    <citation type="submission" date="2018-01" db="EMBL/GenBank/DDBJ databases">
        <title>Metagenomic assembled genomes from two thermal pools in the Uzon Caldera, Kamchatka, Russia.</title>
        <authorList>
            <person name="Wilkins L."/>
            <person name="Ettinger C."/>
        </authorList>
    </citation>
    <scope>NUCLEOTIDE SEQUENCE [LARGE SCALE GENOMIC DNA]</scope>
    <source>
        <strain evidence="2">ZAV-15</strain>
    </source>
</reference>
<gene>
    <name evidence="2" type="ORF">C0197_02170</name>
</gene>
<dbReference type="EMBL" id="PNIE01000029">
    <property type="protein sequence ID" value="PMP63691.1"/>
    <property type="molecule type" value="Genomic_DNA"/>
</dbReference>
<proteinExistence type="predicted"/>
<accession>A0A2N7PKD8</accession>
<sequence>MLKKGHIPERTCVACRIKAPKWTLVRFVARDREILLDEKGIMPGRGAYLCKNCLPKKDQPKILKKLKKALRISEK</sequence>
<dbReference type="InterPro" id="IPR037465">
    <property type="entry name" value="YlxR"/>
</dbReference>
<dbReference type="SUPFAM" id="SSF64376">
    <property type="entry name" value="YlxR-like"/>
    <property type="match status" value="1"/>
</dbReference>
<name>A0A2N7PKD8_9BACT</name>